<evidence type="ECO:0000256" key="3">
    <source>
        <dbReference type="SAM" id="Coils"/>
    </source>
</evidence>
<gene>
    <name evidence="6" type="ORF">OU5_4999</name>
</gene>
<evidence type="ECO:0000313" key="6">
    <source>
        <dbReference type="EMBL" id="AHZ72078.1"/>
    </source>
</evidence>
<accession>A0A024EI93</accession>
<evidence type="ECO:0000256" key="1">
    <source>
        <dbReference type="ARBA" id="ARBA00022614"/>
    </source>
</evidence>
<reference evidence="6 7" key="1">
    <citation type="journal article" date="2012" name="J. Bacteriol.">
        <title>Genome sequence of cold-adapted Pseudomonas mandelii strain JR-1.</title>
        <authorList>
            <person name="Jang S.H."/>
            <person name="Kim J."/>
            <person name="Kim J."/>
            <person name="Hong S."/>
            <person name="Lee C."/>
        </authorList>
    </citation>
    <scope>NUCLEOTIDE SEQUENCE [LARGE SCALE GENOMIC DNA]</scope>
    <source>
        <strain evidence="6 7">JR-1</strain>
    </source>
</reference>
<feature type="coiled-coil region" evidence="3">
    <location>
        <begin position="1325"/>
        <end position="1352"/>
    </location>
</feature>
<protein>
    <recommendedName>
        <fullName evidence="5">Dermonecrotic toxin N-terminal domain-containing protein</fullName>
    </recommendedName>
</protein>
<keyword evidence="3" id="KW-0175">Coiled coil</keyword>
<dbReference type="Pfam" id="PF20178">
    <property type="entry name" value="ToxA_N"/>
    <property type="match status" value="1"/>
</dbReference>
<organism evidence="6 7">
    <name type="scientific">Pseudomonas mandelii JR-1</name>
    <dbReference type="NCBI Taxonomy" id="1147786"/>
    <lineage>
        <taxon>Bacteria</taxon>
        <taxon>Pseudomonadati</taxon>
        <taxon>Pseudomonadota</taxon>
        <taxon>Gammaproteobacteria</taxon>
        <taxon>Pseudomonadales</taxon>
        <taxon>Pseudomonadaceae</taxon>
        <taxon>Pseudomonas</taxon>
    </lineage>
</organism>
<evidence type="ECO:0000313" key="7">
    <source>
        <dbReference type="Proteomes" id="UP000026913"/>
    </source>
</evidence>
<sequence>MSRHENDRPSNVGGNESATQPDDHYHHLFNNLPAWVLEASPATRDALKTASLAAPHWHGTATSLQHQSLKKLSQEHWTQRNRLDSTLSRLQSARAFAEALLSAALKTRFDLELDVKNTFLRLYIPQAVPWFGIKTGAARTWTVSLLDAALHNFQASEMAADAYEPASTFITEPSPAGQFDTLPAVKQKLTIAAFVRLCRELDIGARYTTYLKDNLGLTNPVAGAVLKAKVISSHKTALKAALQMAQIHKDIPEDAYHSILRLVEGRSGARLNGQPLYGHDLTLMSSSLTGIVVFAPSLERARKGTRIIAYIPDDPEHPLKEYPNTLAFMTELTRKLRAPAYQTFFSRFVEHKERGPFFADLNRRLQRVTWHQHKRGDPLPSWRETPIDRPNLRFSMTPFSADLWDYLYQRQLNKILNDASTLAVSTASADRNARWALWDAASKVASTLLEIATFVALPFVPFLGEIMLGYMAYQLLDETFEGIVDLAEGLKTEAVGHLITLAETVVEVGTFAVGGAIAAGAFSRLLSREAVALVDPLKPVATPKGKTRYWKPDLTPYEQAQRLPEGAKPDQLGLYRHGGKTLLPLEGKLYAVKPDGTSNAFQIEHPTRADAYQPSLLHNHHGAWHTELEQPLEWDRETVMRRIGQGVESFSNAEREQILRVSGFHDNAVREMHVEHYRPPSLLTDTIKRFKINRDIDTFIEQIGSDQPEHYRKADSTLQHQLLSGYDGWPVDTPMPTAQAQTSAFRQRTAELARDYRKSLFDLRYRALEKTDDLRVQRLIDDVRGLPTDIAEELVSNASGTELKQLHNGSTPQRLKDAALKAMEAVRAIRASEGFYSEALDTTDTHRMALQSLNSLPDLPAGLRIEVRDYSAEGALRDSIGQPDAPLQKILVRAEDGTYHVHQDPDSSPEDFYQALFRALPDAQRNKLNPSITDAQVFKQRIAEHALEQPALRRLFAKNPHRKPFYDPTTMRLPGGTEGYSRIARETPTLNDRVREVYPNLPQEEMQSIVQTLQLHPDGARVELSRLRRELARLHQDLRAWVSDSPTTHPETGSPLSELDQQAERNNRRLLAQEIQRSWRRQSDRDFDTPEGVTQYVLRFAEPILGHLPSLTADFSHVSQLSLEGTRSAQAIPAFLRGFSGLRRLELRRFSLNTLPDAISQMPDLHALVLSDCGIRVDAATWSKLASMKQLAMLDLYKNPFETLPHIDTMSELAHLDLSDTRQTGIAASLLQHPKLQTLLLMNNHISELPAGLFESSLYDKRGLHLTNNPLSNSARELIKQHHFETAYDMGVYAPEADIDRVKALYPSMEIEQASEFVYELPGTLEDGRSYLTRLEQELTQLKNDLSAWTADVPQQDPVTGEPFSDEQLVAEQTNRDEFKQALEKCWQRESELDEFNEALEPTFELRVRPVINGELPTLSADFSHVSALEVDSAEGATRLGRFLESFLNLKSLRLRECDLGDIPDSVFKMGRLRSLSLPDCRVSLSAESASALAGMEQLDYLDLSFNPLGRTPDLSQMPDLSTVLLNDTGITDIPDGLLQLADLDWADLSMNAITEVPSDLLELPVEIAENITLRGNPFSQESLARLVRFFELTRADFGVEDVINRGEIQVSTSEGSEIDE</sequence>
<evidence type="ECO:0000256" key="4">
    <source>
        <dbReference type="SAM" id="MobiDB-lite"/>
    </source>
</evidence>
<dbReference type="Gene3D" id="3.80.10.10">
    <property type="entry name" value="Ribonuclease Inhibitor"/>
    <property type="match status" value="2"/>
</dbReference>
<name>A0A024EI93_9PSED</name>
<dbReference type="PANTHER" id="PTHR48057">
    <property type="entry name" value="LEUCINE-RICH REPEAT SERINE/THREONINE-PROTEIN KINASE 1"/>
    <property type="match status" value="1"/>
</dbReference>
<dbReference type="InterPro" id="IPR052595">
    <property type="entry name" value="LRRC69/RLP"/>
</dbReference>
<keyword evidence="1" id="KW-0433">Leucine-rich repeat</keyword>
<feature type="region of interest" description="Disordered" evidence="4">
    <location>
        <begin position="1042"/>
        <end position="1061"/>
    </location>
</feature>
<dbReference type="SMART" id="SM00369">
    <property type="entry name" value="LRR_TYP"/>
    <property type="match status" value="5"/>
</dbReference>
<dbReference type="EMBL" id="CP005960">
    <property type="protein sequence ID" value="AHZ72078.1"/>
    <property type="molecule type" value="Genomic_DNA"/>
</dbReference>
<dbReference type="KEGG" id="pman:OU5_4999"/>
<dbReference type="RefSeq" id="WP_010457246.1">
    <property type="nucleotide sequence ID" value="NZ_CP005960.1"/>
</dbReference>
<dbReference type="HOGENOM" id="CLU_000909_0_0_6"/>
<feature type="compositionally biased region" description="Polar residues" evidence="4">
    <location>
        <begin position="1044"/>
        <end position="1055"/>
    </location>
</feature>
<feature type="domain" description="Dermonecrotic toxin N-terminal" evidence="5">
    <location>
        <begin position="88"/>
        <end position="351"/>
    </location>
</feature>
<proteinExistence type="predicted"/>
<dbReference type="Proteomes" id="UP000026913">
    <property type="component" value="Chromosome"/>
</dbReference>
<dbReference type="SUPFAM" id="SSF52058">
    <property type="entry name" value="L domain-like"/>
    <property type="match status" value="1"/>
</dbReference>
<dbReference type="InterPro" id="IPR001611">
    <property type="entry name" value="Leu-rich_rpt"/>
</dbReference>
<keyword evidence="2" id="KW-0677">Repeat</keyword>
<dbReference type="OrthoDB" id="1467561at2"/>
<dbReference type="InterPro" id="IPR003591">
    <property type="entry name" value="Leu-rich_rpt_typical-subtyp"/>
</dbReference>
<dbReference type="InterPro" id="IPR032675">
    <property type="entry name" value="LRR_dom_sf"/>
</dbReference>
<dbReference type="PROSITE" id="PS51450">
    <property type="entry name" value="LRR"/>
    <property type="match status" value="2"/>
</dbReference>
<dbReference type="InterPro" id="IPR046673">
    <property type="entry name" value="ToxA_N"/>
</dbReference>
<evidence type="ECO:0000256" key="2">
    <source>
        <dbReference type="ARBA" id="ARBA00022737"/>
    </source>
</evidence>
<feature type="region of interest" description="Disordered" evidence="4">
    <location>
        <begin position="1"/>
        <end position="24"/>
    </location>
</feature>
<evidence type="ECO:0000259" key="5">
    <source>
        <dbReference type="Pfam" id="PF20178"/>
    </source>
</evidence>